<name>A0A6J4UB73_9ACTN</name>
<feature type="non-terminal residue" evidence="2">
    <location>
        <position position="112"/>
    </location>
</feature>
<organism evidence="2">
    <name type="scientific">uncultured Thermoleophilia bacterium</name>
    <dbReference type="NCBI Taxonomy" id="1497501"/>
    <lineage>
        <taxon>Bacteria</taxon>
        <taxon>Bacillati</taxon>
        <taxon>Actinomycetota</taxon>
        <taxon>Thermoleophilia</taxon>
        <taxon>environmental samples</taxon>
    </lineage>
</organism>
<evidence type="ECO:0000256" key="1">
    <source>
        <dbReference type="SAM" id="MobiDB-lite"/>
    </source>
</evidence>
<sequence>ARRADDCGGQGGARPRALQRLPAPAYDGRADAIARPSTGNGGTGPRRAEHRDRAGGVGAVLVSLPRRPRRRFGACRPPGQGRRAGRHRRGAAQVERGARRRRQSGDRSGARM</sequence>
<protein>
    <submittedName>
        <fullName evidence="2">Uncharacterized protein</fullName>
    </submittedName>
</protein>
<feature type="region of interest" description="Disordered" evidence="1">
    <location>
        <begin position="1"/>
        <end position="112"/>
    </location>
</feature>
<feature type="compositionally biased region" description="Basic and acidic residues" evidence="1">
    <location>
        <begin position="103"/>
        <end position="112"/>
    </location>
</feature>
<evidence type="ECO:0000313" key="2">
    <source>
        <dbReference type="EMBL" id="CAA9543701.1"/>
    </source>
</evidence>
<feature type="non-terminal residue" evidence="2">
    <location>
        <position position="1"/>
    </location>
</feature>
<proteinExistence type="predicted"/>
<reference evidence="2" key="1">
    <citation type="submission" date="2020-02" db="EMBL/GenBank/DDBJ databases">
        <authorList>
            <person name="Meier V. D."/>
        </authorList>
    </citation>
    <scope>NUCLEOTIDE SEQUENCE</scope>
    <source>
        <strain evidence="2">AVDCRST_MAG79</strain>
    </source>
</reference>
<dbReference type="AlphaFoldDB" id="A0A6J4UB73"/>
<accession>A0A6J4UB73</accession>
<dbReference type="EMBL" id="CADCWC010000313">
    <property type="protein sequence ID" value="CAA9543701.1"/>
    <property type="molecule type" value="Genomic_DNA"/>
</dbReference>
<gene>
    <name evidence="2" type="ORF">AVDCRST_MAG79-2082</name>
</gene>